<protein>
    <submittedName>
        <fullName evidence="2">Uncharacterized protein</fullName>
    </submittedName>
</protein>
<gene>
    <name evidence="2" type="ORF">SARC_09099</name>
</gene>
<feature type="region of interest" description="Disordered" evidence="1">
    <location>
        <begin position="25"/>
        <end position="44"/>
    </location>
</feature>
<dbReference type="EMBL" id="KQ242483">
    <property type="protein sequence ID" value="KNC78473.1"/>
    <property type="molecule type" value="Genomic_DNA"/>
</dbReference>
<feature type="compositionally biased region" description="Polar residues" evidence="1">
    <location>
        <begin position="31"/>
        <end position="44"/>
    </location>
</feature>
<dbReference type="Proteomes" id="UP000054560">
    <property type="component" value="Unassembled WGS sequence"/>
</dbReference>
<proteinExistence type="predicted"/>
<evidence type="ECO:0000313" key="2">
    <source>
        <dbReference type="EMBL" id="KNC78473.1"/>
    </source>
</evidence>
<dbReference type="GeneID" id="25909603"/>
<keyword evidence="3" id="KW-1185">Reference proteome</keyword>
<organism evidence="2 3">
    <name type="scientific">Sphaeroforma arctica JP610</name>
    <dbReference type="NCBI Taxonomy" id="667725"/>
    <lineage>
        <taxon>Eukaryota</taxon>
        <taxon>Ichthyosporea</taxon>
        <taxon>Ichthyophonida</taxon>
        <taxon>Sphaeroforma</taxon>
    </lineage>
</organism>
<evidence type="ECO:0000256" key="1">
    <source>
        <dbReference type="SAM" id="MobiDB-lite"/>
    </source>
</evidence>
<reference evidence="2 3" key="1">
    <citation type="submission" date="2011-02" db="EMBL/GenBank/DDBJ databases">
        <title>The Genome Sequence of Sphaeroforma arctica JP610.</title>
        <authorList>
            <consortium name="The Broad Institute Genome Sequencing Platform"/>
            <person name="Russ C."/>
            <person name="Cuomo C."/>
            <person name="Young S.K."/>
            <person name="Zeng Q."/>
            <person name="Gargeya S."/>
            <person name="Alvarado L."/>
            <person name="Berlin A."/>
            <person name="Chapman S.B."/>
            <person name="Chen Z."/>
            <person name="Freedman E."/>
            <person name="Gellesch M."/>
            <person name="Goldberg J."/>
            <person name="Griggs A."/>
            <person name="Gujja S."/>
            <person name="Heilman E."/>
            <person name="Heiman D."/>
            <person name="Howarth C."/>
            <person name="Mehta T."/>
            <person name="Neiman D."/>
            <person name="Pearson M."/>
            <person name="Roberts A."/>
            <person name="Saif S."/>
            <person name="Shea T."/>
            <person name="Shenoy N."/>
            <person name="Sisk P."/>
            <person name="Stolte C."/>
            <person name="Sykes S."/>
            <person name="White J."/>
            <person name="Yandava C."/>
            <person name="Burger G."/>
            <person name="Gray M.W."/>
            <person name="Holland P.W.H."/>
            <person name="King N."/>
            <person name="Lang F.B.F."/>
            <person name="Roger A.J."/>
            <person name="Ruiz-Trillo I."/>
            <person name="Haas B."/>
            <person name="Nusbaum C."/>
            <person name="Birren B."/>
        </authorList>
    </citation>
    <scope>NUCLEOTIDE SEQUENCE [LARGE SCALE GENOMIC DNA]</scope>
    <source>
        <strain evidence="2 3">JP610</strain>
    </source>
</reference>
<dbReference type="RefSeq" id="XP_014152375.1">
    <property type="nucleotide sequence ID" value="XM_014296900.1"/>
</dbReference>
<accession>A0A0L0FR44</accession>
<name>A0A0L0FR44_9EUKA</name>
<evidence type="ECO:0000313" key="3">
    <source>
        <dbReference type="Proteomes" id="UP000054560"/>
    </source>
</evidence>
<sequence length="64" mass="7132">MVQLSNAAESMFFFNPDNRDVQVNKVPVRSPTIQRRSISGSTKSVNPSDTMVFWMAKGGLEDVL</sequence>
<dbReference type="AlphaFoldDB" id="A0A0L0FR44"/>